<dbReference type="PANTHER" id="PTHR35024">
    <property type="entry name" value="HYPOTHETICAL CYTOSOLIC PROTEIN"/>
    <property type="match status" value="1"/>
</dbReference>
<keyword evidence="1" id="KW-0012">Acyltransferase</keyword>
<dbReference type="InterPro" id="IPR007607">
    <property type="entry name" value="BacA/B"/>
</dbReference>
<dbReference type="Gene3D" id="2.160.10.10">
    <property type="entry name" value="Hexapeptide repeat proteins"/>
    <property type="match status" value="1"/>
</dbReference>
<dbReference type="GO" id="GO:0016746">
    <property type="term" value="F:acyltransferase activity"/>
    <property type="evidence" value="ECO:0007669"/>
    <property type="project" value="UniProtKB-KW"/>
</dbReference>
<evidence type="ECO:0000313" key="1">
    <source>
        <dbReference type="EMBL" id="WOF16563.1"/>
    </source>
</evidence>
<dbReference type="SUPFAM" id="SSF51161">
    <property type="entry name" value="Trimeric LpxA-like enzymes"/>
    <property type="match status" value="2"/>
</dbReference>
<dbReference type="EMBL" id="CP043875">
    <property type="protein sequence ID" value="WOF16563.1"/>
    <property type="molecule type" value="Genomic_DNA"/>
</dbReference>
<keyword evidence="1" id="KW-0808">Transferase</keyword>
<dbReference type="AlphaFoldDB" id="A0AA97FE19"/>
<name>A0AA97FE19_9EURY</name>
<dbReference type="KEGG" id="mefw:F1737_07585"/>
<keyword evidence="2" id="KW-1185">Reference proteome</keyword>
<dbReference type="Pfam" id="PF04519">
    <property type="entry name" value="Bactofilin"/>
    <property type="match status" value="1"/>
</dbReference>
<sequence length="282" mass="31125">MDDIKGEFLWQCTIPDNTELQEHTLKTDKSIIIGDRCKIDYGLFGDEVLVSEFCSIKGNIRAESDIRLDNWSEVTGDVYTNGDAYIGEGVKIDGRLVVLGDLDLGDNVQINKGFEAKGWISIRNPLPVVTYIMLYLITLLGLEKEEDIVAFFEKLFSEDNDNSSMPLIIPPNSTLNMEKFSVTQSMKIGKLCRLHGNIHAESVIIEENNTIFGSISANRDIKISGGNVIHGAVTSNAGNVIIEKDAHILGDIRCRSIVIDEEALIDGTIRAPGGLKIERGKK</sequence>
<dbReference type="InterPro" id="IPR011004">
    <property type="entry name" value="Trimer_LpxA-like_sf"/>
</dbReference>
<dbReference type="GeneID" id="85230020"/>
<organism evidence="1 2">
    <name type="scientific">Methanochimaera problematica</name>
    <dbReference type="NCBI Taxonomy" id="2609417"/>
    <lineage>
        <taxon>Archaea</taxon>
        <taxon>Methanobacteriati</taxon>
        <taxon>Methanobacteriota</taxon>
        <taxon>Stenosarchaea group</taxon>
        <taxon>Methanomicrobia</taxon>
        <taxon>Methanomicrobiales</taxon>
        <taxon>Methanomicrobiaceae</taxon>
        <taxon>Methanochimaera</taxon>
    </lineage>
</organism>
<protein>
    <submittedName>
        <fullName evidence="1">Acyltransferase</fullName>
    </submittedName>
</protein>
<gene>
    <name evidence="1" type="ORF">F1737_07585</name>
</gene>
<accession>A0AA97FE19</accession>
<proteinExistence type="predicted"/>
<dbReference type="PANTHER" id="PTHR35024:SF4">
    <property type="entry name" value="POLYMER-FORMING CYTOSKELETAL PROTEIN"/>
    <property type="match status" value="1"/>
</dbReference>
<evidence type="ECO:0000313" key="2">
    <source>
        <dbReference type="Proteomes" id="UP001301797"/>
    </source>
</evidence>
<reference evidence="1 2" key="1">
    <citation type="submission" date="2019-09" db="EMBL/GenBank/DDBJ databases">
        <title>The complete genome of Methanoplanus sp. FWC-SCC4.</title>
        <authorList>
            <person name="Chen S.-C."/>
            <person name="Zhou Y.-Z."/>
            <person name="Lai M.-C."/>
        </authorList>
    </citation>
    <scope>NUCLEOTIDE SEQUENCE [LARGE SCALE GENOMIC DNA]</scope>
    <source>
        <strain evidence="1 2">FWC-SCC4</strain>
    </source>
</reference>
<dbReference type="RefSeq" id="WP_317135984.1">
    <property type="nucleotide sequence ID" value="NZ_CP043875.1"/>
</dbReference>
<dbReference type="Proteomes" id="UP001301797">
    <property type="component" value="Chromosome"/>
</dbReference>